<protein>
    <submittedName>
        <fullName evidence="1">Uncharacterized protein</fullName>
    </submittedName>
</protein>
<name>A0A6L9LE77_9BACT</name>
<dbReference type="EMBL" id="JAAFZH010000009">
    <property type="protein sequence ID" value="NDU97133.1"/>
    <property type="molecule type" value="Genomic_DNA"/>
</dbReference>
<evidence type="ECO:0000313" key="2">
    <source>
        <dbReference type="Proteomes" id="UP000474175"/>
    </source>
</evidence>
<gene>
    <name evidence="1" type="ORF">GK108_19770</name>
</gene>
<proteinExistence type="predicted"/>
<organism evidence="1 2">
    <name type="scientific">Spirosoma terrae</name>
    <dbReference type="NCBI Taxonomy" id="1968276"/>
    <lineage>
        <taxon>Bacteria</taxon>
        <taxon>Pseudomonadati</taxon>
        <taxon>Bacteroidota</taxon>
        <taxon>Cytophagia</taxon>
        <taxon>Cytophagales</taxon>
        <taxon>Cytophagaceae</taxon>
        <taxon>Spirosoma</taxon>
    </lineage>
</organism>
<reference evidence="1 2" key="1">
    <citation type="submission" date="2020-02" db="EMBL/GenBank/DDBJ databases">
        <title>Draft genome sequence of two Spirosoma agri KCTC 52727 and Spirosoma terrae KCTC 52035.</title>
        <authorList>
            <person name="Rojas J."/>
            <person name="Ambika Manirajan B."/>
            <person name="Suarez C."/>
            <person name="Ratering S."/>
            <person name="Schnell S."/>
        </authorList>
    </citation>
    <scope>NUCLEOTIDE SEQUENCE [LARGE SCALE GENOMIC DNA]</scope>
    <source>
        <strain evidence="1 2">KCTC 52035</strain>
    </source>
</reference>
<comment type="caution">
    <text evidence="1">The sequence shown here is derived from an EMBL/GenBank/DDBJ whole genome shotgun (WGS) entry which is preliminary data.</text>
</comment>
<dbReference type="RefSeq" id="WP_163952253.1">
    <property type="nucleotide sequence ID" value="NZ_JAAFZH010000009.1"/>
</dbReference>
<evidence type="ECO:0000313" key="1">
    <source>
        <dbReference type="EMBL" id="NDU97133.1"/>
    </source>
</evidence>
<accession>A0A6L9LE77</accession>
<keyword evidence="2" id="KW-1185">Reference proteome</keyword>
<dbReference type="Proteomes" id="UP000474175">
    <property type="component" value="Unassembled WGS sequence"/>
</dbReference>
<dbReference type="AlphaFoldDB" id="A0A6L9LE77"/>
<sequence length="75" mass="8902">MAAQGLSSLSNLQQELLKLYAYNVSDDQILEIRQLLADYFAQKIDREMNQLWQEKSWNEQTIESWKQEHLRSSKA</sequence>